<dbReference type="SUPFAM" id="SSF56784">
    <property type="entry name" value="HAD-like"/>
    <property type="match status" value="1"/>
</dbReference>
<comment type="caution">
    <text evidence="1">The sequence shown here is derived from an EMBL/GenBank/DDBJ whole genome shotgun (WGS) entry which is preliminary data.</text>
</comment>
<keyword evidence="2" id="KW-1185">Reference proteome</keyword>
<accession>A0ABU0IWL0</accession>
<organism evidence="1 2">
    <name type="scientific">Caulobacter ginsengisoli</name>
    <dbReference type="NCBI Taxonomy" id="400775"/>
    <lineage>
        <taxon>Bacteria</taxon>
        <taxon>Pseudomonadati</taxon>
        <taxon>Pseudomonadota</taxon>
        <taxon>Alphaproteobacteria</taxon>
        <taxon>Caulobacterales</taxon>
        <taxon>Caulobacteraceae</taxon>
        <taxon>Caulobacter</taxon>
    </lineage>
</organism>
<dbReference type="Gene3D" id="1.10.150.450">
    <property type="match status" value="1"/>
</dbReference>
<dbReference type="InterPro" id="IPR023214">
    <property type="entry name" value="HAD_sf"/>
</dbReference>
<reference evidence="1 2" key="1">
    <citation type="submission" date="2023-07" db="EMBL/GenBank/DDBJ databases">
        <title>Genomic Encyclopedia of Type Strains, Phase IV (KMG-IV): sequencing the most valuable type-strain genomes for metagenomic binning, comparative biology and taxonomic classification.</title>
        <authorList>
            <person name="Goeker M."/>
        </authorList>
    </citation>
    <scope>NUCLEOTIDE SEQUENCE [LARGE SCALE GENOMIC DNA]</scope>
    <source>
        <strain evidence="1 2">DSM 18695</strain>
    </source>
</reference>
<dbReference type="EMBL" id="JAUSVS010000011">
    <property type="protein sequence ID" value="MDQ0466404.1"/>
    <property type="molecule type" value="Genomic_DNA"/>
</dbReference>
<keyword evidence="1" id="KW-0378">Hydrolase</keyword>
<dbReference type="InterPro" id="IPR010237">
    <property type="entry name" value="Pyr-5-nucltdase"/>
</dbReference>
<dbReference type="SFLD" id="SFLDS00003">
    <property type="entry name" value="Haloacid_Dehalogenase"/>
    <property type="match status" value="1"/>
</dbReference>
<sequence length="221" mass="24466">MSADLRHIDTWLFDLDNTLYPAESLHMRLVEERMTDFVERLTGFPRDDARTLQKKYYHAHGTTLAGLMANHDVDPADFLDFVHDVPMDRLVPDPALKAALKRLPGRRLIFTNGSASHAERVLQTLELDHLFEATFHIEAADFLPKPAPETFAKMIADHAVHAPGAAFFEDSEKNLAPAHDLHMTTILVGAHAAASTAPFVNHRTDDLAGFLAGARVQDAAA</sequence>
<dbReference type="InterPro" id="IPR006439">
    <property type="entry name" value="HAD-SF_hydro_IA"/>
</dbReference>
<evidence type="ECO:0000313" key="2">
    <source>
        <dbReference type="Proteomes" id="UP001228905"/>
    </source>
</evidence>
<dbReference type="PANTHER" id="PTHR12725">
    <property type="entry name" value="HALOACID DEHALOGENASE-LIKE HYDROLASE"/>
    <property type="match status" value="1"/>
</dbReference>
<dbReference type="Pfam" id="PF00702">
    <property type="entry name" value="Hydrolase"/>
    <property type="match status" value="1"/>
</dbReference>
<dbReference type="Proteomes" id="UP001228905">
    <property type="component" value="Unassembled WGS sequence"/>
</dbReference>
<dbReference type="NCBIfam" id="TIGR01509">
    <property type="entry name" value="HAD-SF-IA-v3"/>
    <property type="match status" value="1"/>
</dbReference>
<dbReference type="NCBIfam" id="TIGR01993">
    <property type="entry name" value="Pyr-5-nucltdase"/>
    <property type="match status" value="1"/>
</dbReference>
<evidence type="ECO:0000313" key="1">
    <source>
        <dbReference type="EMBL" id="MDQ0466404.1"/>
    </source>
</evidence>
<proteinExistence type="predicted"/>
<dbReference type="RefSeq" id="WP_307352481.1">
    <property type="nucleotide sequence ID" value="NZ_JAUSVS010000011.1"/>
</dbReference>
<dbReference type="PANTHER" id="PTHR12725:SF117">
    <property type="entry name" value="HALOACID DEHALOGENASE-LIKE HYDROLASE"/>
    <property type="match status" value="1"/>
</dbReference>
<dbReference type="GO" id="GO:0016787">
    <property type="term" value="F:hydrolase activity"/>
    <property type="evidence" value="ECO:0007669"/>
    <property type="project" value="UniProtKB-KW"/>
</dbReference>
<dbReference type="SFLD" id="SFLDG01129">
    <property type="entry name" value="C1.5:_HAD__Beta-PGM__Phosphata"/>
    <property type="match status" value="1"/>
</dbReference>
<gene>
    <name evidence="1" type="ORF">QO010_004197</name>
</gene>
<dbReference type="Gene3D" id="3.40.50.1000">
    <property type="entry name" value="HAD superfamily/HAD-like"/>
    <property type="match status" value="1"/>
</dbReference>
<protein>
    <submittedName>
        <fullName evidence="1">Hydrolase of the HAD superfamily</fullName>
    </submittedName>
</protein>
<name>A0ABU0IWL0_9CAUL</name>
<dbReference type="SFLD" id="SFLDG01132">
    <property type="entry name" value="C1.5.3:_5'-Nucleotidase_Like"/>
    <property type="match status" value="1"/>
</dbReference>
<dbReference type="InterPro" id="IPR036412">
    <property type="entry name" value="HAD-like_sf"/>
</dbReference>